<dbReference type="Proteomes" id="UP000195787">
    <property type="component" value="Unassembled WGS sequence"/>
</dbReference>
<name>A0A1R4FIT0_9MICO</name>
<reference evidence="1 2" key="1">
    <citation type="submission" date="2017-02" db="EMBL/GenBank/DDBJ databases">
        <authorList>
            <person name="Peterson S.W."/>
        </authorList>
    </citation>
    <scope>NUCLEOTIDE SEQUENCE [LARGE SCALE GENOMIC DNA]</scope>
    <source>
        <strain evidence="1 2">LMG 22410</strain>
    </source>
</reference>
<accession>A0A1R4FIT0</accession>
<proteinExistence type="predicted"/>
<organism evidence="1 2">
    <name type="scientific">Agrococcus casei LMG 22410</name>
    <dbReference type="NCBI Taxonomy" id="1255656"/>
    <lineage>
        <taxon>Bacteria</taxon>
        <taxon>Bacillati</taxon>
        <taxon>Actinomycetota</taxon>
        <taxon>Actinomycetes</taxon>
        <taxon>Micrococcales</taxon>
        <taxon>Microbacteriaceae</taxon>
        <taxon>Agrococcus</taxon>
    </lineage>
</organism>
<protein>
    <submittedName>
        <fullName evidence="1">Uncharacterized protein</fullName>
    </submittedName>
</protein>
<dbReference type="AlphaFoldDB" id="A0A1R4FIT0"/>
<evidence type="ECO:0000313" key="2">
    <source>
        <dbReference type="Proteomes" id="UP000195787"/>
    </source>
</evidence>
<evidence type="ECO:0000313" key="1">
    <source>
        <dbReference type="EMBL" id="SJM55796.1"/>
    </source>
</evidence>
<sequence>MLPKAIANARRASGLRAESYTDAVDIAISAMYTSIATYRVDASRTSVAAVLGLKALSIINGKTSSVDTTSGYEESELESMVNAATATTDDPHDDPSPFHSIVKVLSWALDSHTLTPDEVRILANYELGDKSERAELVEQLGTTREALRKRSLRLRKTLAIALATAGFEL</sequence>
<keyword evidence="2" id="KW-1185">Reference proteome</keyword>
<dbReference type="EMBL" id="FUHU01000025">
    <property type="protein sequence ID" value="SJM55796.1"/>
    <property type="molecule type" value="Genomic_DNA"/>
</dbReference>
<gene>
    <name evidence="1" type="ORF">CZ674_04710</name>
</gene>